<proteinExistence type="predicted"/>
<feature type="non-terminal residue" evidence="1">
    <location>
        <position position="1"/>
    </location>
</feature>
<name>A0ABN7XL89_GIGMA</name>
<protein>
    <submittedName>
        <fullName evidence="1">7003_t:CDS:1</fullName>
    </submittedName>
</protein>
<organism evidence="1 2">
    <name type="scientific">Gigaspora margarita</name>
    <dbReference type="NCBI Taxonomy" id="4874"/>
    <lineage>
        <taxon>Eukaryota</taxon>
        <taxon>Fungi</taxon>
        <taxon>Fungi incertae sedis</taxon>
        <taxon>Mucoromycota</taxon>
        <taxon>Glomeromycotina</taxon>
        <taxon>Glomeromycetes</taxon>
        <taxon>Diversisporales</taxon>
        <taxon>Gigasporaceae</taxon>
        <taxon>Gigaspora</taxon>
    </lineage>
</organism>
<gene>
    <name evidence="1" type="ORF">GMARGA_LOCUS44613</name>
</gene>
<keyword evidence="2" id="KW-1185">Reference proteome</keyword>
<feature type="non-terminal residue" evidence="1">
    <location>
        <position position="55"/>
    </location>
</feature>
<evidence type="ECO:0000313" key="2">
    <source>
        <dbReference type="Proteomes" id="UP000789901"/>
    </source>
</evidence>
<accession>A0ABN7XL89</accession>
<comment type="caution">
    <text evidence="1">The sequence shown here is derived from an EMBL/GenBank/DDBJ whole genome shotgun (WGS) entry which is preliminary data.</text>
</comment>
<dbReference type="EMBL" id="CAJVQB010153180">
    <property type="protein sequence ID" value="CAG8855792.1"/>
    <property type="molecule type" value="Genomic_DNA"/>
</dbReference>
<evidence type="ECO:0000313" key="1">
    <source>
        <dbReference type="EMBL" id="CAG8855792.1"/>
    </source>
</evidence>
<reference evidence="1 2" key="1">
    <citation type="submission" date="2021-06" db="EMBL/GenBank/DDBJ databases">
        <authorList>
            <person name="Kallberg Y."/>
            <person name="Tangrot J."/>
            <person name="Rosling A."/>
        </authorList>
    </citation>
    <scope>NUCLEOTIDE SEQUENCE [LARGE SCALE GENOMIC DNA]</scope>
    <source>
        <strain evidence="1 2">120-4 pot B 10/14</strain>
    </source>
</reference>
<dbReference type="Proteomes" id="UP000789901">
    <property type="component" value="Unassembled WGS sequence"/>
</dbReference>
<sequence length="55" mass="6162">SQSAIDLLLACLQVCDTTILQILKLIFLDYLTNSLNMQRSSVAFGHDECDIIVDF</sequence>